<dbReference type="AlphaFoldDB" id="A0A4C1W5K7"/>
<name>A0A4C1W5K7_EUMVA</name>
<dbReference type="Proteomes" id="UP000299102">
    <property type="component" value="Unassembled WGS sequence"/>
</dbReference>
<organism evidence="1 2">
    <name type="scientific">Eumeta variegata</name>
    <name type="common">Bagworm moth</name>
    <name type="synonym">Eumeta japonica</name>
    <dbReference type="NCBI Taxonomy" id="151549"/>
    <lineage>
        <taxon>Eukaryota</taxon>
        <taxon>Metazoa</taxon>
        <taxon>Ecdysozoa</taxon>
        <taxon>Arthropoda</taxon>
        <taxon>Hexapoda</taxon>
        <taxon>Insecta</taxon>
        <taxon>Pterygota</taxon>
        <taxon>Neoptera</taxon>
        <taxon>Endopterygota</taxon>
        <taxon>Lepidoptera</taxon>
        <taxon>Glossata</taxon>
        <taxon>Ditrysia</taxon>
        <taxon>Tineoidea</taxon>
        <taxon>Psychidae</taxon>
        <taxon>Oiketicinae</taxon>
        <taxon>Eumeta</taxon>
    </lineage>
</organism>
<evidence type="ECO:0000313" key="2">
    <source>
        <dbReference type="Proteomes" id="UP000299102"/>
    </source>
</evidence>
<evidence type="ECO:0000313" key="1">
    <source>
        <dbReference type="EMBL" id="GBP46293.1"/>
    </source>
</evidence>
<reference evidence="1 2" key="1">
    <citation type="journal article" date="2019" name="Commun. Biol.">
        <title>The bagworm genome reveals a unique fibroin gene that provides high tensile strength.</title>
        <authorList>
            <person name="Kono N."/>
            <person name="Nakamura H."/>
            <person name="Ohtoshi R."/>
            <person name="Tomita M."/>
            <person name="Numata K."/>
            <person name="Arakawa K."/>
        </authorList>
    </citation>
    <scope>NUCLEOTIDE SEQUENCE [LARGE SCALE GENOMIC DNA]</scope>
</reference>
<protein>
    <submittedName>
        <fullName evidence="1">Uncharacterized protein</fullName>
    </submittedName>
</protein>
<accession>A0A4C1W5K7</accession>
<gene>
    <name evidence="1" type="ORF">EVAR_30424_1</name>
</gene>
<proteinExistence type="predicted"/>
<dbReference type="EMBL" id="BGZK01000480">
    <property type="protein sequence ID" value="GBP46293.1"/>
    <property type="molecule type" value="Genomic_DNA"/>
</dbReference>
<keyword evidence="2" id="KW-1185">Reference proteome</keyword>
<comment type="caution">
    <text evidence="1">The sequence shown here is derived from an EMBL/GenBank/DDBJ whole genome shotgun (WGS) entry which is preliminary data.</text>
</comment>
<sequence>MITQGIKAFYFDKIRGMPDFYTNLLFVVYAESQKFPSVRVPLQKLLAVKDSKACTSALLHSDEGCYGSSPSTRSQRPGPTDLNTQARIERSFCILYGAALNLRTVGAFNQQTLITTQRNPYRKTEP</sequence>